<dbReference type="PANTHER" id="PTHR46082">
    <property type="entry name" value="ATP/GTP-BINDING PROTEIN-RELATED"/>
    <property type="match status" value="1"/>
</dbReference>
<dbReference type="Gene3D" id="3.40.50.300">
    <property type="entry name" value="P-loop containing nucleotide triphosphate hydrolases"/>
    <property type="match status" value="1"/>
</dbReference>
<dbReference type="AlphaFoldDB" id="A0AAD7HMG8"/>
<proteinExistence type="predicted"/>
<dbReference type="Gene3D" id="1.25.40.10">
    <property type="entry name" value="Tetratricopeptide repeat domain"/>
    <property type="match status" value="2"/>
</dbReference>
<dbReference type="GO" id="GO:0016787">
    <property type="term" value="F:hydrolase activity"/>
    <property type="evidence" value="ECO:0007669"/>
    <property type="project" value="UniProtKB-KW"/>
</dbReference>
<dbReference type="Pfam" id="PF25000">
    <property type="entry name" value="DUF7779"/>
    <property type="match status" value="1"/>
</dbReference>
<comment type="caution">
    <text evidence="2">The sequence shown here is derived from an EMBL/GenBank/DDBJ whole genome shotgun (WGS) entry which is preliminary data.</text>
</comment>
<dbReference type="InterPro" id="IPR011990">
    <property type="entry name" value="TPR-like_helical_dom_sf"/>
</dbReference>
<dbReference type="PRINTS" id="PR00381">
    <property type="entry name" value="KINESINLIGHT"/>
</dbReference>
<dbReference type="SUPFAM" id="SSF52540">
    <property type="entry name" value="P-loop containing nucleoside triphosphate hydrolases"/>
    <property type="match status" value="1"/>
</dbReference>
<dbReference type="SUPFAM" id="SSF48452">
    <property type="entry name" value="TPR-like"/>
    <property type="match status" value="3"/>
</dbReference>
<dbReference type="Proteomes" id="UP001215598">
    <property type="component" value="Unassembled WGS sequence"/>
</dbReference>
<dbReference type="InterPro" id="IPR053137">
    <property type="entry name" value="NLR-like"/>
</dbReference>
<gene>
    <name evidence="2" type="ORF">B0H16DRAFT_1385099</name>
</gene>
<keyword evidence="2" id="KW-0378">Hydrolase</keyword>
<dbReference type="Pfam" id="PF13374">
    <property type="entry name" value="TPR_10"/>
    <property type="match status" value="6"/>
</dbReference>
<reference evidence="2" key="1">
    <citation type="submission" date="2023-03" db="EMBL/GenBank/DDBJ databases">
        <title>Massive genome expansion in bonnet fungi (Mycena s.s.) driven by repeated elements and novel gene families across ecological guilds.</title>
        <authorList>
            <consortium name="Lawrence Berkeley National Laboratory"/>
            <person name="Harder C.B."/>
            <person name="Miyauchi S."/>
            <person name="Viragh M."/>
            <person name="Kuo A."/>
            <person name="Thoen E."/>
            <person name="Andreopoulos B."/>
            <person name="Lu D."/>
            <person name="Skrede I."/>
            <person name="Drula E."/>
            <person name="Henrissat B."/>
            <person name="Morin E."/>
            <person name="Kohler A."/>
            <person name="Barry K."/>
            <person name="LaButti K."/>
            <person name="Morin E."/>
            <person name="Salamov A."/>
            <person name="Lipzen A."/>
            <person name="Mereny Z."/>
            <person name="Hegedus B."/>
            <person name="Baldrian P."/>
            <person name="Stursova M."/>
            <person name="Weitz H."/>
            <person name="Taylor A."/>
            <person name="Grigoriev I.V."/>
            <person name="Nagy L.G."/>
            <person name="Martin F."/>
            <person name="Kauserud H."/>
        </authorList>
    </citation>
    <scope>NUCLEOTIDE SEQUENCE</scope>
    <source>
        <strain evidence="2">CBHHK182m</strain>
    </source>
</reference>
<evidence type="ECO:0000259" key="1">
    <source>
        <dbReference type="Pfam" id="PF25000"/>
    </source>
</evidence>
<dbReference type="InterPro" id="IPR027417">
    <property type="entry name" value="P-loop_NTPase"/>
</dbReference>
<name>A0AAD7HMG8_9AGAR</name>
<keyword evidence="3" id="KW-1185">Reference proteome</keyword>
<dbReference type="GO" id="GO:0043531">
    <property type="term" value="F:ADP binding"/>
    <property type="evidence" value="ECO:0007669"/>
    <property type="project" value="InterPro"/>
</dbReference>
<sequence>MFYLDSDSRSLHIAGGRGGDGGPAHLQGGTGGIGQGPIVNITTSQLIAHNLQATVATDQASQLQKLRASQMASHCPPPSTIFCGRQETLTKMHQSFSDTGIQHIYVLHGLGGAGKTQIALKFMKESSSRFSDIFFIDTSTIATIDAGLKNIAVLKDFGDSPQDGLLWLTSKVEEWLLLFDNADDPSINLKDFIPQCNHGNIIITSRNPGLRVYAGSNSSLVSDMEEEDAVALLLKSALQEATSHTEQIAAEIVKSLHCLPLAIVQAGAFISKSRDLDGYLPLYMKHKARLLSEKPAQSHDQYAWTVYTTWQISFDQLTLPAAMFLQHCSFLHYNGISEEIFRYASEYQFPSDDGEWDSLQFLDATNEVQSYSLISFNAEKKVFSIHPLVHSWSQGTVGNPEGYMSTMGSILGMAFSERPQWDMQLASLLLCPHVELTVKRGVEIALVFRAQYARIFWEGGRYKQAMRVQEEVLEKRRQLLGENHPKTLQTMGNLAGTYSYLGEHQKAKELNVIVLEKQRQVLGQNHPKTLQTMGNLASSYSYLGEHRKAKELNVIVLEKQRQVLGENHPDTLSTMGNLATSYSALGEHQKAKELNVILLENRKQVSGENHPDTLSTMGNLAGSYSNLGKHQKAKELEVIVLEKQRQLLGEDHSRTLTTMGNLAISYSNLGKHQKAKELEVIVLEKRKQVLGENHPETLATMGNLATSYSYLCEHQKAKELNVLVLEKQKQVLGENHPDTLSTMGNLASSYSYLREYKKAKELRNLVLEKRKQILGENHPDTLKTEKLVGSTSPKLGKPSRIRRIWALFHHSAM</sequence>
<evidence type="ECO:0000313" key="2">
    <source>
        <dbReference type="EMBL" id="KAJ7724112.1"/>
    </source>
</evidence>
<feature type="domain" description="DUF7779" evidence="1">
    <location>
        <begin position="313"/>
        <end position="391"/>
    </location>
</feature>
<dbReference type="Pfam" id="PF13424">
    <property type="entry name" value="TPR_12"/>
    <property type="match status" value="1"/>
</dbReference>
<dbReference type="PANTHER" id="PTHR46082:SF11">
    <property type="entry name" value="AAA+ ATPASE DOMAIN-CONTAINING PROTEIN-RELATED"/>
    <property type="match status" value="1"/>
</dbReference>
<evidence type="ECO:0000313" key="3">
    <source>
        <dbReference type="Proteomes" id="UP001215598"/>
    </source>
</evidence>
<accession>A0AAD7HMG8</accession>
<dbReference type="EMBL" id="JARKIB010000205">
    <property type="protein sequence ID" value="KAJ7724112.1"/>
    <property type="molecule type" value="Genomic_DNA"/>
</dbReference>
<organism evidence="2 3">
    <name type="scientific">Mycena metata</name>
    <dbReference type="NCBI Taxonomy" id="1033252"/>
    <lineage>
        <taxon>Eukaryota</taxon>
        <taxon>Fungi</taxon>
        <taxon>Dikarya</taxon>
        <taxon>Basidiomycota</taxon>
        <taxon>Agaricomycotina</taxon>
        <taxon>Agaricomycetes</taxon>
        <taxon>Agaricomycetidae</taxon>
        <taxon>Agaricales</taxon>
        <taxon>Marasmiineae</taxon>
        <taxon>Mycenaceae</taxon>
        <taxon>Mycena</taxon>
    </lineage>
</organism>
<dbReference type="InterPro" id="IPR056681">
    <property type="entry name" value="DUF7779"/>
</dbReference>
<protein>
    <submittedName>
        <fullName evidence="2">P-loop containing nucleoside triphosphate hydrolase protein</fullName>
    </submittedName>
</protein>